<proteinExistence type="predicted"/>
<reference evidence="1" key="1">
    <citation type="submission" date="2021-02" db="EMBL/GenBank/DDBJ databases">
        <authorList>
            <consortium name="DOE Joint Genome Institute"/>
            <person name="Ahrendt S."/>
            <person name="Looney B.P."/>
            <person name="Miyauchi S."/>
            <person name="Morin E."/>
            <person name="Drula E."/>
            <person name="Courty P.E."/>
            <person name="Chicoki N."/>
            <person name="Fauchery L."/>
            <person name="Kohler A."/>
            <person name="Kuo A."/>
            <person name="Labutti K."/>
            <person name="Pangilinan J."/>
            <person name="Lipzen A."/>
            <person name="Riley R."/>
            <person name="Andreopoulos W."/>
            <person name="He G."/>
            <person name="Johnson J."/>
            <person name="Barry K.W."/>
            <person name="Grigoriev I.V."/>
            <person name="Nagy L."/>
            <person name="Hibbett D."/>
            <person name="Henrissat B."/>
            <person name="Matheny P.B."/>
            <person name="Labbe J."/>
            <person name="Martin F."/>
        </authorList>
    </citation>
    <scope>NUCLEOTIDE SEQUENCE</scope>
    <source>
        <strain evidence="1">FP105234-sp</strain>
    </source>
</reference>
<dbReference type="Proteomes" id="UP000814033">
    <property type="component" value="Unassembled WGS sequence"/>
</dbReference>
<evidence type="ECO:0000313" key="2">
    <source>
        <dbReference type="Proteomes" id="UP000814033"/>
    </source>
</evidence>
<accession>A0ACB8S1Z0</accession>
<evidence type="ECO:0000313" key="1">
    <source>
        <dbReference type="EMBL" id="KAI0050005.1"/>
    </source>
</evidence>
<keyword evidence="2" id="KW-1185">Reference proteome</keyword>
<dbReference type="EMBL" id="MU275866">
    <property type="protein sequence ID" value="KAI0050005.1"/>
    <property type="molecule type" value="Genomic_DNA"/>
</dbReference>
<organism evidence="1 2">
    <name type="scientific">Auriscalpium vulgare</name>
    <dbReference type="NCBI Taxonomy" id="40419"/>
    <lineage>
        <taxon>Eukaryota</taxon>
        <taxon>Fungi</taxon>
        <taxon>Dikarya</taxon>
        <taxon>Basidiomycota</taxon>
        <taxon>Agaricomycotina</taxon>
        <taxon>Agaricomycetes</taxon>
        <taxon>Russulales</taxon>
        <taxon>Auriscalpiaceae</taxon>
        <taxon>Auriscalpium</taxon>
    </lineage>
</organism>
<reference evidence="1" key="2">
    <citation type="journal article" date="2022" name="New Phytol.">
        <title>Evolutionary transition to the ectomycorrhizal habit in the genomes of a hyperdiverse lineage of mushroom-forming fungi.</title>
        <authorList>
            <person name="Looney B."/>
            <person name="Miyauchi S."/>
            <person name="Morin E."/>
            <person name="Drula E."/>
            <person name="Courty P.E."/>
            <person name="Kohler A."/>
            <person name="Kuo A."/>
            <person name="LaButti K."/>
            <person name="Pangilinan J."/>
            <person name="Lipzen A."/>
            <person name="Riley R."/>
            <person name="Andreopoulos W."/>
            <person name="He G."/>
            <person name="Johnson J."/>
            <person name="Nolan M."/>
            <person name="Tritt A."/>
            <person name="Barry K.W."/>
            <person name="Grigoriev I.V."/>
            <person name="Nagy L.G."/>
            <person name="Hibbett D."/>
            <person name="Henrissat B."/>
            <person name="Matheny P.B."/>
            <person name="Labbe J."/>
            <person name="Martin F.M."/>
        </authorList>
    </citation>
    <scope>NUCLEOTIDE SEQUENCE</scope>
    <source>
        <strain evidence="1">FP105234-sp</strain>
    </source>
</reference>
<name>A0ACB8S1Z0_9AGAM</name>
<comment type="caution">
    <text evidence="1">The sequence shown here is derived from an EMBL/GenBank/DDBJ whole genome shotgun (WGS) entry which is preliminary data.</text>
</comment>
<protein>
    <submittedName>
        <fullName evidence="1">Uncharacterized protein</fullName>
    </submittedName>
</protein>
<gene>
    <name evidence="1" type="ORF">FA95DRAFT_1556125</name>
</gene>
<sequence length="206" mass="22333">MDLFSIAHFLCYFFSFIHNLALLGLSIIPIVKDSNRAAYVIAMLAGLGGCGLIIVTAIYKRRPKSLLEPSRRPNLIAFGALCALDGIIAVTLAILGSHKICLIQPLKDIDVLGVHAPDRNLCVLWLPSAVITAQAWLALAYGSIGLALVKFGPIPGMKYVESESAPPPRSVDQISWPVPPEEAYRGEYKNFVDIPLSPGHAQTRFA</sequence>